<dbReference type="InterPro" id="IPR052906">
    <property type="entry name" value="Type_IV_Methyl-Rstrct_Enzyme"/>
</dbReference>
<feature type="domain" description="Restriction endonuclease type IV Mrr" evidence="3">
    <location>
        <begin position="182"/>
        <end position="296"/>
    </location>
</feature>
<evidence type="ECO:0000313" key="5">
    <source>
        <dbReference type="Proteomes" id="UP000824231"/>
    </source>
</evidence>
<dbReference type="EC" id="3.1.21.-" evidence="4"/>
<keyword evidence="4" id="KW-0540">Nuclease</keyword>
<dbReference type="Pfam" id="PF04471">
    <property type="entry name" value="Mrr_cat"/>
    <property type="match status" value="1"/>
</dbReference>
<dbReference type="AlphaFoldDB" id="A0A9D1VJL6"/>
<accession>A0A9D1VJL6</accession>
<evidence type="ECO:0000256" key="1">
    <source>
        <dbReference type="ARBA" id="ARBA00022801"/>
    </source>
</evidence>
<reference evidence="4" key="1">
    <citation type="journal article" date="2021" name="PeerJ">
        <title>Extensive microbial diversity within the chicken gut microbiome revealed by metagenomics and culture.</title>
        <authorList>
            <person name="Gilroy R."/>
            <person name="Ravi A."/>
            <person name="Getino M."/>
            <person name="Pursley I."/>
            <person name="Horton D.L."/>
            <person name="Alikhan N.F."/>
            <person name="Baker D."/>
            <person name="Gharbi K."/>
            <person name="Hall N."/>
            <person name="Watson M."/>
            <person name="Adriaenssens E.M."/>
            <person name="Foster-Nyarko E."/>
            <person name="Jarju S."/>
            <person name="Secka A."/>
            <person name="Antonio M."/>
            <person name="Oren A."/>
            <person name="Chaudhuri R.R."/>
            <person name="La Ragione R."/>
            <person name="Hildebrand F."/>
            <person name="Pallen M.J."/>
        </authorList>
    </citation>
    <scope>NUCLEOTIDE SEQUENCE</scope>
    <source>
        <strain evidence="4">ChiSxjej3B15-572</strain>
    </source>
</reference>
<dbReference type="InterPro" id="IPR011856">
    <property type="entry name" value="tRNA_endonuc-like_dom_sf"/>
</dbReference>
<dbReference type="SUPFAM" id="SSF52980">
    <property type="entry name" value="Restriction endonuclease-like"/>
    <property type="match status" value="1"/>
</dbReference>
<keyword evidence="2" id="KW-0175">Coiled coil</keyword>
<keyword evidence="4" id="KW-0255">Endonuclease</keyword>
<dbReference type="GO" id="GO:0009307">
    <property type="term" value="P:DNA restriction-modification system"/>
    <property type="evidence" value="ECO:0007669"/>
    <property type="project" value="InterPro"/>
</dbReference>
<dbReference type="GO" id="GO:0015666">
    <property type="term" value="F:restriction endodeoxyribonuclease activity"/>
    <property type="evidence" value="ECO:0007669"/>
    <property type="project" value="TreeGrafter"/>
</dbReference>
<dbReference type="PANTHER" id="PTHR30015:SF7">
    <property type="entry name" value="TYPE IV METHYL-DIRECTED RESTRICTION ENZYME ECOKMRR"/>
    <property type="match status" value="1"/>
</dbReference>
<dbReference type="Gene3D" id="3.40.1350.10">
    <property type="match status" value="1"/>
</dbReference>
<dbReference type="GO" id="GO:0003677">
    <property type="term" value="F:DNA binding"/>
    <property type="evidence" value="ECO:0007669"/>
    <property type="project" value="InterPro"/>
</dbReference>
<dbReference type="EMBL" id="DXFH01000032">
    <property type="protein sequence ID" value="HIX36236.1"/>
    <property type="molecule type" value="Genomic_DNA"/>
</dbReference>
<keyword evidence="1 4" id="KW-0378">Hydrolase</keyword>
<dbReference type="InterPro" id="IPR007560">
    <property type="entry name" value="Restrct_endonuc_IV_Mrr"/>
</dbReference>
<protein>
    <submittedName>
        <fullName evidence="4">Restriction endonuclease</fullName>
        <ecNumber evidence="4">3.1.21.-</ecNumber>
    </submittedName>
</protein>
<dbReference type="InterPro" id="IPR011335">
    <property type="entry name" value="Restrct_endonuc-II-like"/>
</dbReference>
<gene>
    <name evidence="4" type="ORF">H9856_07715</name>
</gene>
<proteinExistence type="predicted"/>
<sequence length="321" mass="37435">MSDAKSKKDLIPKQGDMMFPILRIMLRISKRDNEEFIPNKKIFSELTKEMNISPIAQSIHYDNDPSRPKIAYNYFEFALNRLRTAELIDRSVASHCKLTPNGKSFTEKYKGIENPDHKDIFALPEYKDNQKKQRKTKKKEEELGEQNTNVLDQINKSVEEYNNNVKEQLRNYLFSDGSEGAYRLEDIVMKLLKKMGYGRDDDDDESYVTQRSHDDGVDGVIYQDVLGVSKIYYQVKRYNSDIQESQIRDFIGTLGTYFSTNKGIFITTSKFTKGAKKAAKRGDIRLIDGDQLLELLFKYHVLIEEERTLPIYRLKKDEDDD</sequence>
<organism evidence="4 5">
    <name type="scientific">Candidatus Limosilactobacillus merdigallinarum</name>
    <dbReference type="NCBI Taxonomy" id="2838652"/>
    <lineage>
        <taxon>Bacteria</taxon>
        <taxon>Bacillati</taxon>
        <taxon>Bacillota</taxon>
        <taxon>Bacilli</taxon>
        <taxon>Lactobacillales</taxon>
        <taxon>Lactobacillaceae</taxon>
        <taxon>Limosilactobacillus</taxon>
    </lineage>
</organism>
<evidence type="ECO:0000259" key="3">
    <source>
        <dbReference type="Pfam" id="PF04471"/>
    </source>
</evidence>
<reference evidence="4" key="2">
    <citation type="submission" date="2021-04" db="EMBL/GenBank/DDBJ databases">
        <authorList>
            <person name="Gilroy R."/>
        </authorList>
    </citation>
    <scope>NUCLEOTIDE SEQUENCE</scope>
    <source>
        <strain evidence="4">ChiSxjej3B15-572</strain>
    </source>
</reference>
<dbReference type="Proteomes" id="UP000824231">
    <property type="component" value="Unassembled WGS sequence"/>
</dbReference>
<dbReference type="PANTHER" id="PTHR30015">
    <property type="entry name" value="MRR RESTRICTION SYSTEM PROTEIN"/>
    <property type="match status" value="1"/>
</dbReference>
<evidence type="ECO:0000313" key="4">
    <source>
        <dbReference type="EMBL" id="HIX36236.1"/>
    </source>
</evidence>
<comment type="caution">
    <text evidence="4">The sequence shown here is derived from an EMBL/GenBank/DDBJ whole genome shotgun (WGS) entry which is preliminary data.</text>
</comment>
<name>A0A9D1VJL6_9LACO</name>
<evidence type="ECO:0000256" key="2">
    <source>
        <dbReference type="SAM" id="Coils"/>
    </source>
</evidence>
<feature type="coiled-coil region" evidence="2">
    <location>
        <begin position="129"/>
        <end position="171"/>
    </location>
</feature>